<dbReference type="PROSITE" id="PS51273">
    <property type="entry name" value="GATASE_TYPE_1"/>
    <property type="match status" value="1"/>
</dbReference>
<dbReference type="NCBIfam" id="TIGR01855">
    <property type="entry name" value="IMP_synth_hisH"/>
    <property type="match status" value="1"/>
</dbReference>
<sequence>MIAIIDYGSGNLKSIKNGFSKVGTDAIISSSIKELNDAEALVLPGVGAFGNAIQNLCGYEKPINDHIDDGKPFLGICLGLQILFTSSEESPGIPGLDIFKGKVLHFPDSMKVDGFKIPQMGWNQLEIRNECPILNGVGSDFMYFVHSYYVDPDDKKIIAATVNYGIDVPAVVCLKNVFATQFHPEKSGEEGLKILKNFVDLVP</sequence>
<keyword evidence="6 10" id="KW-0368">Histidine biosynthesis</keyword>
<evidence type="ECO:0000313" key="14">
    <source>
        <dbReference type="Proteomes" id="UP000825933"/>
    </source>
</evidence>
<evidence type="ECO:0000256" key="9">
    <source>
        <dbReference type="ARBA" id="ARBA00049534"/>
    </source>
</evidence>
<feature type="domain" description="Glutamine amidotransferase" evidence="12">
    <location>
        <begin position="4"/>
        <end position="199"/>
    </location>
</feature>
<comment type="subunit">
    <text evidence="2 10">Heterodimer of HisH and HisF.</text>
</comment>
<comment type="catalytic activity">
    <reaction evidence="8 10">
        <text>5-[(5-phospho-1-deoxy-D-ribulos-1-ylimino)methylamino]-1-(5-phospho-beta-D-ribosyl)imidazole-4-carboxamide + L-glutamine = D-erythro-1-(imidazol-4-yl)glycerol 3-phosphate + 5-amino-1-(5-phospho-beta-D-ribosyl)imidazole-4-carboxamide + L-glutamate + H(+)</text>
        <dbReference type="Rhea" id="RHEA:24793"/>
        <dbReference type="ChEBI" id="CHEBI:15378"/>
        <dbReference type="ChEBI" id="CHEBI:29985"/>
        <dbReference type="ChEBI" id="CHEBI:58278"/>
        <dbReference type="ChEBI" id="CHEBI:58359"/>
        <dbReference type="ChEBI" id="CHEBI:58475"/>
        <dbReference type="ChEBI" id="CHEBI:58525"/>
        <dbReference type="EC" id="4.3.2.10"/>
    </reaction>
</comment>
<dbReference type="GO" id="GO:0000107">
    <property type="term" value="F:imidazoleglycerol-phosphate synthase activity"/>
    <property type="evidence" value="ECO:0007669"/>
    <property type="project" value="UniProtKB-UniRule"/>
</dbReference>
<evidence type="ECO:0000256" key="11">
    <source>
        <dbReference type="PIRSR" id="PIRSR000495-1"/>
    </source>
</evidence>
<evidence type="ECO:0000256" key="2">
    <source>
        <dbReference type="ARBA" id="ARBA00011152"/>
    </source>
</evidence>
<evidence type="ECO:0000256" key="6">
    <source>
        <dbReference type="ARBA" id="ARBA00023102"/>
    </source>
</evidence>
<evidence type="ECO:0000256" key="4">
    <source>
        <dbReference type="ARBA" id="ARBA00022801"/>
    </source>
</evidence>
<keyword evidence="14" id="KW-1185">Reference proteome</keyword>
<dbReference type="EC" id="3.5.1.2" evidence="10"/>
<keyword evidence="3 10" id="KW-0028">Amino-acid biosynthesis</keyword>
<keyword evidence="4 10" id="KW-0378">Hydrolase</keyword>
<dbReference type="InterPro" id="IPR017926">
    <property type="entry name" value="GATASE"/>
</dbReference>
<keyword evidence="5 10" id="KW-0315">Glutamine amidotransferase</keyword>
<comment type="caution">
    <text evidence="13">The sequence shown here is derived from an EMBL/GenBank/DDBJ whole genome shotgun (WGS) entry which is preliminary data.</text>
</comment>
<dbReference type="Proteomes" id="UP000825933">
    <property type="component" value="Unassembled WGS sequence"/>
</dbReference>
<comment type="subcellular location">
    <subcellularLocation>
        <location evidence="10">Cytoplasm</location>
    </subcellularLocation>
</comment>
<dbReference type="GO" id="GO:0016829">
    <property type="term" value="F:lyase activity"/>
    <property type="evidence" value="ECO:0007669"/>
    <property type="project" value="UniProtKB-KW"/>
</dbReference>
<dbReference type="Gene3D" id="3.40.50.880">
    <property type="match status" value="1"/>
</dbReference>
<evidence type="ECO:0000256" key="1">
    <source>
        <dbReference type="ARBA" id="ARBA00005091"/>
    </source>
</evidence>
<name>A0A8T5UVB3_9EURY</name>
<comment type="catalytic activity">
    <reaction evidence="9 10">
        <text>L-glutamine + H2O = L-glutamate + NH4(+)</text>
        <dbReference type="Rhea" id="RHEA:15889"/>
        <dbReference type="ChEBI" id="CHEBI:15377"/>
        <dbReference type="ChEBI" id="CHEBI:28938"/>
        <dbReference type="ChEBI" id="CHEBI:29985"/>
        <dbReference type="ChEBI" id="CHEBI:58359"/>
        <dbReference type="EC" id="3.5.1.2"/>
    </reaction>
</comment>
<evidence type="ECO:0000256" key="10">
    <source>
        <dbReference type="HAMAP-Rule" id="MF_00278"/>
    </source>
</evidence>
<protein>
    <recommendedName>
        <fullName evidence="10">Imidazole glycerol phosphate synthase subunit HisH</fullName>
        <ecNumber evidence="10">4.3.2.10</ecNumber>
    </recommendedName>
    <alternativeName>
        <fullName evidence="10">IGP synthase glutaminase subunit</fullName>
        <ecNumber evidence="10">3.5.1.2</ecNumber>
    </alternativeName>
    <alternativeName>
        <fullName evidence="10">IGP synthase subunit HisH</fullName>
    </alternativeName>
    <alternativeName>
        <fullName evidence="10">ImGP synthase subunit HisH</fullName>
        <shortName evidence="10">IGPS subunit HisH</shortName>
    </alternativeName>
</protein>
<dbReference type="PANTHER" id="PTHR42701:SF1">
    <property type="entry name" value="IMIDAZOLE GLYCEROL PHOSPHATE SYNTHASE SUBUNIT HISH"/>
    <property type="match status" value="1"/>
</dbReference>
<feature type="active site" description="Nucleophile" evidence="10 11">
    <location>
        <position position="77"/>
    </location>
</feature>
<gene>
    <name evidence="10 13" type="primary">hisH</name>
    <name evidence="13" type="ORF">K8N75_03565</name>
</gene>
<comment type="function">
    <text evidence="10">IGPS catalyzes the conversion of PRFAR and glutamine to IGP, AICAR and glutamate. The HisH subunit catalyzes the hydrolysis of glutamine to glutamate and ammonia as part of the synthesis of IGP and AICAR. The resulting ammonia molecule is channeled to the active site of HisF.</text>
</comment>
<dbReference type="Pfam" id="PF00117">
    <property type="entry name" value="GATase"/>
    <property type="match status" value="1"/>
</dbReference>
<keyword evidence="7 10" id="KW-0456">Lyase</keyword>
<organism evidence="13 14">
    <name type="scientific">Methanobacterium spitsbergense</name>
    <dbReference type="NCBI Taxonomy" id="2874285"/>
    <lineage>
        <taxon>Archaea</taxon>
        <taxon>Methanobacteriati</taxon>
        <taxon>Methanobacteriota</taxon>
        <taxon>Methanomada group</taxon>
        <taxon>Methanobacteria</taxon>
        <taxon>Methanobacteriales</taxon>
        <taxon>Methanobacteriaceae</taxon>
        <taxon>Methanobacterium</taxon>
    </lineage>
</organism>
<evidence type="ECO:0000256" key="3">
    <source>
        <dbReference type="ARBA" id="ARBA00022605"/>
    </source>
</evidence>
<feature type="active site" evidence="10 11">
    <location>
        <position position="183"/>
    </location>
</feature>
<keyword evidence="10" id="KW-0963">Cytoplasm</keyword>
<dbReference type="SUPFAM" id="SSF52317">
    <property type="entry name" value="Class I glutamine amidotransferase-like"/>
    <property type="match status" value="1"/>
</dbReference>
<dbReference type="InterPro" id="IPR029062">
    <property type="entry name" value="Class_I_gatase-like"/>
</dbReference>
<dbReference type="RefSeq" id="WP_223790746.1">
    <property type="nucleotide sequence ID" value="NZ_JAIOUQ010000003.1"/>
</dbReference>
<dbReference type="CDD" id="cd01748">
    <property type="entry name" value="GATase1_IGP_Synthase"/>
    <property type="match status" value="1"/>
</dbReference>
<dbReference type="PIRSF" id="PIRSF000495">
    <property type="entry name" value="Amidotransf_hisH"/>
    <property type="match status" value="1"/>
</dbReference>
<evidence type="ECO:0000256" key="7">
    <source>
        <dbReference type="ARBA" id="ARBA00023239"/>
    </source>
</evidence>
<evidence type="ECO:0000256" key="8">
    <source>
        <dbReference type="ARBA" id="ARBA00047838"/>
    </source>
</evidence>
<dbReference type="PANTHER" id="PTHR42701">
    <property type="entry name" value="IMIDAZOLE GLYCEROL PHOSPHATE SYNTHASE SUBUNIT HISH"/>
    <property type="match status" value="1"/>
</dbReference>
<dbReference type="HAMAP" id="MF_00278">
    <property type="entry name" value="HisH"/>
    <property type="match status" value="1"/>
</dbReference>
<comment type="pathway">
    <text evidence="1 10">Amino-acid biosynthesis; L-histidine biosynthesis; L-histidine from 5-phospho-alpha-D-ribose 1-diphosphate: step 5/9.</text>
</comment>
<dbReference type="InterPro" id="IPR010139">
    <property type="entry name" value="Imidazole-glycPsynth_HisH"/>
</dbReference>
<evidence type="ECO:0000313" key="13">
    <source>
        <dbReference type="EMBL" id="MBZ2165120.1"/>
    </source>
</evidence>
<dbReference type="AlphaFoldDB" id="A0A8T5UVB3"/>
<accession>A0A8T5UVB3</accession>
<evidence type="ECO:0000256" key="5">
    <source>
        <dbReference type="ARBA" id="ARBA00022962"/>
    </source>
</evidence>
<proteinExistence type="inferred from homology"/>
<dbReference type="GO" id="GO:0004359">
    <property type="term" value="F:glutaminase activity"/>
    <property type="evidence" value="ECO:0007669"/>
    <property type="project" value="UniProtKB-EC"/>
</dbReference>
<dbReference type="GO" id="GO:0000105">
    <property type="term" value="P:L-histidine biosynthetic process"/>
    <property type="evidence" value="ECO:0007669"/>
    <property type="project" value="UniProtKB-UniRule"/>
</dbReference>
<dbReference type="EMBL" id="JAIOUQ010000003">
    <property type="protein sequence ID" value="MBZ2165120.1"/>
    <property type="molecule type" value="Genomic_DNA"/>
</dbReference>
<dbReference type="EC" id="4.3.2.10" evidence="10"/>
<dbReference type="GO" id="GO:0005737">
    <property type="term" value="C:cytoplasm"/>
    <property type="evidence" value="ECO:0007669"/>
    <property type="project" value="UniProtKB-SubCell"/>
</dbReference>
<evidence type="ECO:0000259" key="12">
    <source>
        <dbReference type="Pfam" id="PF00117"/>
    </source>
</evidence>
<feature type="active site" evidence="10 11">
    <location>
        <position position="185"/>
    </location>
</feature>
<reference evidence="14" key="1">
    <citation type="journal article" date="2022" name="Microbiol. Resour. Announc.">
        <title>Draft Genome Sequence of a Methanogenic Archaeon from West Spitsbergen Permafrost.</title>
        <authorList>
            <person name="Trubitsyn V."/>
            <person name="Rivkina E."/>
            <person name="Shcherbakova V."/>
        </authorList>
    </citation>
    <scope>NUCLEOTIDE SEQUENCE [LARGE SCALE GENOMIC DNA]</scope>
    <source>
        <strain evidence="14">VT</strain>
    </source>
</reference>